<evidence type="ECO:0000313" key="2">
    <source>
        <dbReference type="Proteomes" id="UP001199106"/>
    </source>
</evidence>
<reference evidence="1" key="1">
    <citation type="submission" date="2021-07" db="EMBL/GenBank/DDBJ databases">
        <title>Genome Resource of American Ginseng Black Spot Pathogen Alternaria panax.</title>
        <authorList>
            <person name="Qiu C."/>
            <person name="Wang W."/>
            <person name="Liu Z."/>
        </authorList>
    </citation>
    <scope>NUCLEOTIDE SEQUENCE</scope>
    <source>
        <strain evidence="1">BNCC115425</strain>
    </source>
</reference>
<comment type="caution">
    <text evidence="1">The sequence shown here is derived from an EMBL/GenBank/DDBJ whole genome shotgun (WGS) entry which is preliminary data.</text>
</comment>
<evidence type="ECO:0000313" key="1">
    <source>
        <dbReference type="EMBL" id="KAG9188798.1"/>
    </source>
</evidence>
<dbReference type="EMBL" id="JAANER010000006">
    <property type="protein sequence ID" value="KAG9188798.1"/>
    <property type="molecule type" value="Genomic_DNA"/>
</dbReference>
<dbReference type="AlphaFoldDB" id="A0AAD4FF24"/>
<gene>
    <name evidence="1" type="ORF">G6011_07503</name>
</gene>
<dbReference type="Proteomes" id="UP001199106">
    <property type="component" value="Unassembled WGS sequence"/>
</dbReference>
<sequence length="59" mass="6581">MLDATPPTPELSAIAKINSAVSPLLRLPAEVRNSISHTPMVVYMFICNQQWLIQCARGW</sequence>
<accession>A0AAD4FF24</accession>
<proteinExistence type="predicted"/>
<protein>
    <submittedName>
        <fullName evidence="1">Uncharacterized protein</fullName>
    </submittedName>
</protein>
<keyword evidence="2" id="KW-1185">Reference proteome</keyword>
<name>A0AAD4FF24_9PLEO</name>
<organism evidence="1 2">
    <name type="scientific">Alternaria panax</name>
    <dbReference type="NCBI Taxonomy" id="48097"/>
    <lineage>
        <taxon>Eukaryota</taxon>
        <taxon>Fungi</taxon>
        <taxon>Dikarya</taxon>
        <taxon>Ascomycota</taxon>
        <taxon>Pezizomycotina</taxon>
        <taxon>Dothideomycetes</taxon>
        <taxon>Pleosporomycetidae</taxon>
        <taxon>Pleosporales</taxon>
        <taxon>Pleosporineae</taxon>
        <taxon>Pleosporaceae</taxon>
        <taxon>Alternaria</taxon>
        <taxon>Alternaria sect. Panax</taxon>
    </lineage>
</organism>